<keyword evidence="10" id="KW-1185">Reference proteome</keyword>
<feature type="transmembrane region" description="Helical" evidence="7">
    <location>
        <begin position="153"/>
        <end position="176"/>
    </location>
</feature>
<evidence type="ECO:0000313" key="10">
    <source>
        <dbReference type="Proteomes" id="UP001377804"/>
    </source>
</evidence>
<dbReference type="PANTHER" id="PTHR43302:SF5">
    <property type="entry name" value="TRANSPORTER ARSB-RELATED"/>
    <property type="match status" value="1"/>
</dbReference>
<organism evidence="9 10">
    <name type="scientific">Holzapfeliella saturejae</name>
    <dbReference type="NCBI Taxonomy" id="3082953"/>
    <lineage>
        <taxon>Bacteria</taxon>
        <taxon>Bacillati</taxon>
        <taxon>Bacillota</taxon>
        <taxon>Bacilli</taxon>
        <taxon>Lactobacillales</taxon>
        <taxon>Lactobacillaceae</taxon>
        <taxon>Holzapfeliella</taxon>
    </lineage>
</organism>
<keyword evidence="6 7" id="KW-0472">Membrane</keyword>
<feature type="transmembrane region" description="Helical" evidence="7">
    <location>
        <begin position="340"/>
        <end position="364"/>
    </location>
</feature>
<keyword evidence="2" id="KW-0813">Transport</keyword>
<feature type="transmembrane region" description="Helical" evidence="7">
    <location>
        <begin position="274"/>
        <end position="299"/>
    </location>
</feature>
<evidence type="ECO:0000259" key="8">
    <source>
        <dbReference type="Pfam" id="PF03600"/>
    </source>
</evidence>
<protein>
    <submittedName>
        <fullName evidence="9">SLC13 family permease</fullName>
    </submittedName>
</protein>
<reference evidence="9 10" key="1">
    <citation type="submission" date="2023-10" db="EMBL/GenBank/DDBJ databases">
        <title>Holzapfeliella saturejae sp. nov. isolated from Satureja montana flowers.</title>
        <authorList>
            <person name="Alcantara C."/>
            <person name="Zuniga M."/>
            <person name="Landete J.M."/>
            <person name="Monedero V."/>
        </authorList>
    </citation>
    <scope>NUCLEOTIDE SEQUENCE [LARGE SCALE GENOMIC DNA]</scope>
    <source>
        <strain evidence="9 10">He02</strain>
    </source>
</reference>
<accession>A0ABU8SHW6</accession>
<dbReference type="Proteomes" id="UP001377804">
    <property type="component" value="Unassembled WGS sequence"/>
</dbReference>
<dbReference type="Pfam" id="PF03600">
    <property type="entry name" value="CitMHS"/>
    <property type="match status" value="1"/>
</dbReference>
<feature type="transmembrane region" description="Helical" evidence="7">
    <location>
        <begin position="305"/>
        <end position="328"/>
    </location>
</feature>
<feature type="transmembrane region" description="Helical" evidence="7">
    <location>
        <begin position="197"/>
        <end position="220"/>
    </location>
</feature>
<evidence type="ECO:0000256" key="3">
    <source>
        <dbReference type="ARBA" id="ARBA00022475"/>
    </source>
</evidence>
<sequence length="366" mass="40686">MIQILKALKKDYLMWGSVVLAGLTSFVSSPRVSDINWHTIGSLTMLMLVIAGCTQFGILKNISQFLINITKNQQQLMQIMVGFSFFSSMLLTNDVAILTLVPLYLTIAKRQNLSVIMPVVLLTIAANLGSAVTPFGNPQNIYLVANYHLSLLSFFQSTWILSVTSFILLTLSTFFFKRKPLTKTNYTYQSIAKKSQLILVFSFIIALLGLLNLVNLWLAFIIVLGSSLSLKWQVILDIDYGLLLTFIGFFIIIGNFGRLAIVHELVTQLTTTTWQTYLTTIISSQFISNFPAAILLSQFTSNGPILLLGSNIGGSGTLVASLANILAFKQFSKEYSQQKGKFLVVFTLINLLLLLILTPIIWLLSQ</sequence>
<comment type="caution">
    <text evidence="9">The sequence shown here is derived from an EMBL/GenBank/DDBJ whole genome shotgun (WGS) entry which is preliminary data.</text>
</comment>
<dbReference type="EMBL" id="JAWMWG010000005">
    <property type="protein sequence ID" value="MEJ6348982.1"/>
    <property type="molecule type" value="Genomic_DNA"/>
</dbReference>
<keyword evidence="3" id="KW-1003">Cell membrane</keyword>
<evidence type="ECO:0000256" key="7">
    <source>
        <dbReference type="SAM" id="Phobius"/>
    </source>
</evidence>
<name>A0ABU8SHW6_9LACO</name>
<gene>
    <name evidence="9" type="ORF">R4Y45_07085</name>
</gene>
<dbReference type="RefSeq" id="WP_339970493.1">
    <property type="nucleotide sequence ID" value="NZ_JAWMWG010000005.1"/>
</dbReference>
<feature type="transmembrane region" description="Helical" evidence="7">
    <location>
        <begin position="40"/>
        <end position="59"/>
    </location>
</feature>
<feature type="transmembrane region" description="Helical" evidence="7">
    <location>
        <begin position="240"/>
        <end position="262"/>
    </location>
</feature>
<evidence type="ECO:0000256" key="1">
    <source>
        <dbReference type="ARBA" id="ARBA00004651"/>
    </source>
</evidence>
<feature type="domain" description="Citrate transporter-like" evidence="8">
    <location>
        <begin position="19"/>
        <end position="296"/>
    </location>
</feature>
<evidence type="ECO:0000256" key="5">
    <source>
        <dbReference type="ARBA" id="ARBA00022989"/>
    </source>
</evidence>
<dbReference type="PANTHER" id="PTHR43302">
    <property type="entry name" value="TRANSPORTER ARSB-RELATED"/>
    <property type="match status" value="1"/>
</dbReference>
<proteinExistence type="predicted"/>
<feature type="transmembrane region" description="Helical" evidence="7">
    <location>
        <begin position="79"/>
        <end position="101"/>
    </location>
</feature>
<dbReference type="InterPro" id="IPR004680">
    <property type="entry name" value="Cit_transptr-like_dom"/>
</dbReference>
<evidence type="ECO:0000256" key="4">
    <source>
        <dbReference type="ARBA" id="ARBA00022692"/>
    </source>
</evidence>
<feature type="transmembrane region" description="Helical" evidence="7">
    <location>
        <begin position="113"/>
        <end position="133"/>
    </location>
</feature>
<keyword evidence="4 7" id="KW-0812">Transmembrane</keyword>
<comment type="subcellular location">
    <subcellularLocation>
        <location evidence="1">Cell membrane</location>
        <topology evidence="1">Multi-pass membrane protein</topology>
    </subcellularLocation>
</comment>
<evidence type="ECO:0000256" key="2">
    <source>
        <dbReference type="ARBA" id="ARBA00022448"/>
    </source>
</evidence>
<evidence type="ECO:0000313" key="9">
    <source>
        <dbReference type="EMBL" id="MEJ6348982.1"/>
    </source>
</evidence>
<keyword evidence="5 7" id="KW-1133">Transmembrane helix</keyword>
<evidence type="ECO:0000256" key="6">
    <source>
        <dbReference type="ARBA" id="ARBA00023136"/>
    </source>
</evidence>